<protein>
    <recommendedName>
        <fullName evidence="3">DUF4328 domain-containing protein</fullName>
    </recommendedName>
</protein>
<keyword evidence="2" id="KW-0472">Membrane</keyword>
<feature type="transmembrane region" description="Helical" evidence="2">
    <location>
        <begin position="213"/>
        <end position="238"/>
    </location>
</feature>
<sequence>MIQVCSQCGTRWNVRDRQRSWCPRCGGSLMAPSAPSSPQSQWGPSAQPPSPAQTAPTAQRTPPHLAPGYRWIALRPGPPPHQRRQRRPLGPTPHYRSIPSWGLHQQFDLEEQPQKTDGETDAGTVRLMLVAAMVVLGIAAFAHVIRYVLLLINRSVLLHPLIAIGGVVIGLLASVVAMGVVVVAVVSLVRWLITRRAAGYAAHGEVDPRSTRTLWLCCLLPGVNLVMAPVFVWELAALEGRLSHLRRQIVVWWIVWVFSAIVAFASMVSTVYVTFFNNTPQNIANNTVTAIVGYLLALAAFLLTAKVFVGFEGSGATAERSVRRWVVLEPESSDPTPTPDPSPVDTEAADSSQNREDSAESAVPVETQGQNPAA</sequence>
<feature type="domain" description="DUF4328" evidence="3">
    <location>
        <begin position="155"/>
        <end position="312"/>
    </location>
</feature>
<feature type="compositionally biased region" description="Low complexity" evidence="1">
    <location>
        <begin position="31"/>
        <end position="45"/>
    </location>
</feature>
<name>A0A1A0VXZ8_MYCPR</name>
<dbReference type="Pfam" id="PF14219">
    <property type="entry name" value="DUF4328"/>
    <property type="match status" value="1"/>
</dbReference>
<dbReference type="RefSeq" id="WP_064884537.1">
    <property type="nucleotide sequence ID" value="NZ_LZSY01000117.1"/>
</dbReference>
<feature type="transmembrane region" description="Helical" evidence="2">
    <location>
        <begin position="287"/>
        <end position="311"/>
    </location>
</feature>
<evidence type="ECO:0000313" key="4">
    <source>
        <dbReference type="EMBL" id="OBB88118.1"/>
    </source>
</evidence>
<dbReference type="EMBL" id="LZSY01000117">
    <property type="protein sequence ID" value="OBB88118.1"/>
    <property type="molecule type" value="Genomic_DNA"/>
</dbReference>
<proteinExistence type="predicted"/>
<keyword evidence="2" id="KW-0812">Transmembrane</keyword>
<evidence type="ECO:0000256" key="2">
    <source>
        <dbReference type="SAM" id="Phobius"/>
    </source>
</evidence>
<keyword evidence="2" id="KW-1133">Transmembrane helix</keyword>
<feature type="region of interest" description="Disordered" evidence="1">
    <location>
        <begin position="30"/>
        <end position="99"/>
    </location>
</feature>
<dbReference type="AlphaFoldDB" id="A0A1A0VXZ8"/>
<accession>A0A1A0VXZ8</accession>
<dbReference type="OrthoDB" id="4774087at2"/>
<gene>
    <name evidence="4" type="ORF">A5779_31420</name>
</gene>
<dbReference type="Proteomes" id="UP000094008">
    <property type="component" value="Unassembled WGS sequence"/>
</dbReference>
<feature type="compositionally biased region" description="Low complexity" evidence="1">
    <location>
        <begin position="52"/>
        <end position="63"/>
    </location>
</feature>
<organism evidence="4 5">
    <name type="scientific">Mycolicibacterium peregrinum</name>
    <name type="common">Mycobacterium peregrinum</name>
    <dbReference type="NCBI Taxonomy" id="43304"/>
    <lineage>
        <taxon>Bacteria</taxon>
        <taxon>Bacillati</taxon>
        <taxon>Actinomycetota</taxon>
        <taxon>Actinomycetes</taxon>
        <taxon>Mycobacteriales</taxon>
        <taxon>Mycobacteriaceae</taxon>
        <taxon>Mycolicibacterium</taxon>
    </lineage>
</organism>
<evidence type="ECO:0000313" key="5">
    <source>
        <dbReference type="Proteomes" id="UP000094008"/>
    </source>
</evidence>
<evidence type="ECO:0000259" key="3">
    <source>
        <dbReference type="Pfam" id="PF14219"/>
    </source>
</evidence>
<feature type="transmembrane region" description="Helical" evidence="2">
    <location>
        <begin position="161"/>
        <end position="193"/>
    </location>
</feature>
<feature type="transmembrane region" description="Helical" evidence="2">
    <location>
        <begin position="250"/>
        <end position="275"/>
    </location>
</feature>
<dbReference type="InterPro" id="IPR025565">
    <property type="entry name" value="DUF4328"/>
</dbReference>
<reference evidence="5" key="1">
    <citation type="submission" date="2016-06" db="EMBL/GenBank/DDBJ databases">
        <authorList>
            <person name="Sutton G."/>
            <person name="Brinkac L."/>
            <person name="Sanka R."/>
            <person name="Adams M."/>
            <person name="Lau E."/>
            <person name="Mehaffy C."/>
            <person name="Tameris M."/>
            <person name="Hatherill M."/>
            <person name="Hanekom W."/>
            <person name="Mahomed H."/>
            <person name="Mcshane H."/>
        </authorList>
    </citation>
    <scope>NUCLEOTIDE SEQUENCE [LARGE SCALE GENOMIC DNA]</scope>
    <source>
        <strain evidence="5">852002-10433_SCH5171157</strain>
    </source>
</reference>
<feature type="transmembrane region" description="Helical" evidence="2">
    <location>
        <begin position="127"/>
        <end position="149"/>
    </location>
</feature>
<evidence type="ECO:0000256" key="1">
    <source>
        <dbReference type="SAM" id="MobiDB-lite"/>
    </source>
</evidence>
<comment type="caution">
    <text evidence="4">The sequence shown here is derived from an EMBL/GenBank/DDBJ whole genome shotgun (WGS) entry which is preliminary data.</text>
</comment>
<feature type="region of interest" description="Disordered" evidence="1">
    <location>
        <begin position="327"/>
        <end position="374"/>
    </location>
</feature>